<evidence type="ECO:0000313" key="2">
    <source>
        <dbReference type="Proteomes" id="UP000265520"/>
    </source>
</evidence>
<dbReference type="AlphaFoldDB" id="A0A392U098"/>
<keyword evidence="2" id="KW-1185">Reference proteome</keyword>
<feature type="non-terminal residue" evidence="1">
    <location>
        <position position="1"/>
    </location>
</feature>
<reference evidence="1 2" key="1">
    <citation type="journal article" date="2018" name="Front. Plant Sci.">
        <title>Red Clover (Trifolium pratense) and Zigzag Clover (T. medium) - A Picture of Genomic Similarities and Differences.</title>
        <authorList>
            <person name="Dluhosova J."/>
            <person name="Istvanek J."/>
            <person name="Nedelnik J."/>
            <person name="Repkova J."/>
        </authorList>
    </citation>
    <scope>NUCLEOTIDE SEQUENCE [LARGE SCALE GENOMIC DNA]</scope>
    <source>
        <strain evidence="2">cv. 10/8</strain>
        <tissue evidence="1">Leaf</tissue>
    </source>
</reference>
<name>A0A392U098_9FABA</name>
<comment type="caution">
    <text evidence="1">The sequence shown here is derived from an EMBL/GenBank/DDBJ whole genome shotgun (WGS) entry which is preliminary data.</text>
</comment>
<protein>
    <submittedName>
        <fullName evidence="1">Uncharacterized protein</fullName>
    </submittedName>
</protein>
<sequence>GAEVSDAEFEVKTTKGAHARTTYLKNLFEHYIQQVAHFTALKDEESYELHRV</sequence>
<organism evidence="1 2">
    <name type="scientific">Trifolium medium</name>
    <dbReference type="NCBI Taxonomy" id="97028"/>
    <lineage>
        <taxon>Eukaryota</taxon>
        <taxon>Viridiplantae</taxon>
        <taxon>Streptophyta</taxon>
        <taxon>Embryophyta</taxon>
        <taxon>Tracheophyta</taxon>
        <taxon>Spermatophyta</taxon>
        <taxon>Magnoliopsida</taxon>
        <taxon>eudicotyledons</taxon>
        <taxon>Gunneridae</taxon>
        <taxon>Pentapetalae</taxon>
        <taxon>rosids</taxon>
        <taxon>fabids</taxon>
        <taxon>Fabales</taxon>
        <taxon>Fabaceae</taxon>
        <taxon>Papilionoideae</taxon>
        <taxon>50 kb inversion clade</taxon>
        <taxon>NPAAA clade</taxon>
        <taxon>Hologalegina</taxon>
        <taxon>IRL clade</taxon>
        <taxon>Trifolieae</taxon>
        <taxon>Trifolium</taxon>
    </lineage>
</organism>
<dbReference type="Proteomes" id="UP000265520">
    <property type="component" value="Unassembled WGS sequence"/>
</dbReference>
<dbReference type="EMBL" id="LXQA010684425">
    <property type="protein sequence ID" value="MCI65880.1"/>
    <property type="molecule type" value="Genomic_DNA"/>
</dbReference>
<evidence type="ECO:0000313" key="1">
    <source>
        <dbReference type="EMBL" id="MCI65880.1"/>
    </source>
</evidence>
<accession>A0A392U098</accession>
<proteinExistence type="predicted"/>